<dbReference type="InterPro" id="IPR000772">
    <property type="entry name" value="Ricin_B_lectin"/>
</dbReference>
<dbReference type="PANTHER" id="PTHR43301:SF3">
    <property type="entry name" value="ARABINAN ENDO-1,5-ALPHA-L-ARABINOSIDASE A-RELATED"/>
    <property type="match status" value="1"/>
</dbReference>
<sequence length="508" mass="55831">MFPDKRLSSTDRPRRRRRALAALVGLTVVGGVAAVVPAFTANAATIDPTAYYQIVSRHSGKAINIVGASTANGAGVEQRTRATSQTSQQFQFVDAGSGYYKLRARHSGSLIDIASASTADGANVLQWSDNGGTNQQFRVVDTDSGYVKLLNRNSGKALDVWGWSTADGGRISQYTDTNGANQQWQLVPVGATPTTTYAGYLFSYFTGEGTANGEQVYFGLSQGNDPIRYRTLNGGNPVLTSALGTRGARDPFIIRSPQGDRFYQIATDLRIYGNGNWDAAQRTGSRSILVWESTDLVNWSSPWLARVSPDTAGNTWAPEAYYDETLGRYVVFWAAKLYATSDTNHTGTSYNRMMYATTSDFRTFSAAQIWVDKGYSTIDSTIIKHSGTYYRYTKDERSASQSACGKFILAERSGTILNTNYTFLRECIGQGSISQGEGPLVFKSNTENRWYLFIDEYGGRGYIPFTTTDLTTGAWSMVSSYTMPGRPRHGTVLPVTQAEYDRLVQRWG</sequence>
<dbReference type="Gene3D" id="2.115.10.20">
    <property type="entry name" value="Glycosyl hydrolase domain, family 43"/>
    <property type="match status" value="1"/>
</dbReference>
<comment type="caution">
    <text evidence="2">The sequence shown here is derived from an EMBL/GenBank/DDBJ whole genome shotgun (WGS) entry which is preliminary data.</text>
</comment>
<dbReference type="PANTHER" id="PTHR43301">
    <property type="entry name" value="ARABINAN ENDO-1,5-ALPHA-L-ARABINOSIDASE"/>
    <property type="match status" value="1"/>
</dbReference>
<gene>
    <name evidence="2" type="ORF">GCM10009682_19990</name>
</gene>
<dbReference type="SUPFAM" id="SSF75005">
    <property type="entry name" value="Arabinanase/levansucrase/invertase"/>
    <property type="match status" value="1"/>
</dbReference>
<dbReference type="RefSeq" id="WP_344128679.1">
    <property type="nucleotide sequence ID" value="NZ_BAAALT010000053.1"/>
</dbReference>
<dbReference type="EMBL" id="BAAALT010000053">
    <property type="protein sequence ID" value="GAA1798421.1"/>
    <property type="molecule type" value="Genomic_DNA"/>
</dbReference>
<feature type="domain" description="Ricin B lectin" evidence="1">
    <location>
        <begin position="49"/>
        <end position="187"/>
    </location>
</feature>
<keyword evidence="3" id="KW-1185">Reference proteome</keyword>
<dbReference type="InterPro" id="IPR050727">
    <property type="entry name" value="GH43_arabinanases"/>
</dbReference>
<protein>
    <recommendedName>
        <fullName evidence="1">Ricin B lectin domain-containing protein</fullName>
    </recommendedName>
</protein>
<reference evidence="3" key="1">
    <citation type="journal article" date="2019" name="Int. J. Syst. Evol. Microbiol.">
        <title>The Global Catalogue of Microorganisms (GCM) 10K type strain sequencing project: providing services to taxonomists for standard genome sequencing and annotation.</title>
        <authorList>
            <consortium name="The Broad Institute Genomics Platform"/>
            <consortium name="The Broad Institute Genome Sequencing Center for Infectious Disease"/>
            <person name="Wu L."/>
            <person name="Ma J."/>
        </authorList>
    </citation>
    <scope>NUCLEOTIDE SEQUENCE [LARGE SCALE GENOMIC DNA]</scope>
    <source>
        <strain evidence="3">JCM 13250</strain>
    </source>
</reference>
<accession>A0ABP4XZR5</accession>
<evidence type="ECO:0000313" key="2">
    <source>
        <dbReference type="EMBL" id="GAA1798421.1"/>
    </source>
</evidence>
<proteinExistence type="predicted"/>
<dbReference type="CDD" id="cd08983">
    <property type="entry name" value="GH43_Bt3655-like"/>
    <property type="match status" value="1"/>
</dbReference>
<dbReference type="PROSITE" id="PS50231">
    <property type="entry name" value="RICIN_B_LECTIN"/>
    <property type="match status" value="1"/>
</dbReference>
<name>A0ABP4XZR5_9ACTN</name>
<dbReference type="Gene3D" id="2.80.10.50">
    <property type="match status" value="2"/>
</dbReference>
<dbReference type="SUPFAM" id="SSF50370">
    <property type="entry name" value="Ricin B-like lectins"/>
    <property type="match status" value="1"/>
</dbReference>
<organism evidence="2 3">
    <name type="scientific">Luedemannella flava</name>
    <dbReference type="NCBI Taxonomy" id="349316"/>
    <lineage>
        <taxon>Bacteria</taxon>
        <taxon>Bacillati</taxon>
        <taxon>Actinomycetota</taxon>
        <taxon>Actinomycetes</taxon>
        <taxon>Micromonosporales</taxon>
        <taxon>Micromonosporaceae</taxon>
        <taxon>Luedemannella</taxon>
    </lineage>
</organism>
<dbReference type="InterPro" id="IPR023296">
    <property type="entry name" value="Glyco_hydro_beta-prop_sf"/>
</dbReference>
<dbReference type="Proteomes" id="UP001500218">
    <property type="component" value="Unassembled WGS sequence"/>
</dbReference>
<dbReference type="SMART" id="SM00458">
    <property type="entry name" value="RICIN"/>
    <property type="match status" value="1"/>
</dbReference>
<dbReference type="InterPro" id="IPR035992">
    <property type="entry name" value="Ricin_B-like_lectins"/>
</dbReference>
<dbReference type="Pfam" id="PF14200">
    <property type="entry name" value="RicinB_lectin_2"/>
    <property type="match status" value="2"/>
</dbReference>
<evidence type="ECO:0000313" key="3">
    <source>
        <dbReference type="Proteomes" id="UP001500218"/>
    </source>
</evidence>
<evidence type="ECO:0000259" key="1">
    <source>
        <dbReference type="SMART" id="SM00458"/>
    </source>
</evidence>